<reference evidence="3 4" key="1">
    <citation type="submission" date="2020-07" db="EMBL/GenBank/DDBJ databases">
        <title>Thermoactinomyces phylogeny.</title>
        <authorList>
            <person name="Dunlap C."/>
        </authorList>
    </citation>
    <scope>NUCLEOTIDE SEQUENCE [LARGE SCALE GENOMIC DNA]</scope>
    <source>
        <strain evidence="3 4">AMNI-1</strain>
    </source>
</reference>
<evidence type="ECO:0000313" key="4">
    <source>
        <dbReference type="Proteomes" id="UP000538292"/>
    </source>
</evidence>
<dbReference type="RefSeq" id="WP_181737025.1">
    <property type="nucleotide sequence ID" value="NZ_JACEOL010000003.1"/>
</dbReference>
<feature type="coiled-coil region" evidence="2">
    <location>
        <begin position="16"/>
        <end position="76"/>
    </location>
</feature>
<dbReference type="EMBL" id="JACEOL010000003">
    <property type="protein sequence ID" value="MBA4600988.1"/>
    <property type="molecule type" value="Genomic_DNA"/>
</dbReference>
<evidence type="ECO:0000256" key="1">
    <source>
        <dbReference type="RuleBase" id="RU362001"/>
    </source>
</evidence>
<dbReference type="Pfam" id="PF06013">
    <property type="entry name" value="WXG100"/>
    <property type="match status" value="1"/>
</dbReference>
<evidence type="ECO:0000256" key="2">
    <source>
        <dbReference type="SAM" id="Coils"/>
    </source>
</evidence>
<name>A0A7W1XPN4_9BACL</name>
<proteinExistence type="inferred from homology"/>
<dbReference type="NCBIfam" id="TIGR03930">
    <property type="entry name" value="WXG100_ESAT6"/>
    <property type="match status" value="1"/>
</dbReference>
<comment type="similarity">
    <text evidence="1">Belongs to the WXG100 family.</text>
</comment>
<organism evidence="3 4">
    <name type="scientific">Thermoactinomyces mirandus</name>
    <dbReference type="NCBI Taxonomy" id="2756294"/>
    <lineage>
        <taxon>Bacteria</taxon>
        <taxon>Bacillati</taxon>
        <taxon>Bacillota</taxon>
        <taxon>Bacilli</taxon>
        <taxon>Bacillales</taxon>
        <taxon>Thermoactinomycetaceae</taxon>
        <taxon>Thermoactinomyces</taxon>
    </lineage>
</organism>
<accession>A0A7W1XPN4</accession>
<sequence>MSDRIQIDPSQLEAIAKEFQAKRQESEQIIQTLDSRIQSLEGQWQGRTKDRFFVDFQEAKQNMKNFTQLLENISTALNQIAQKFRQTDQV</sequence>
<gene>
    <name evidence="3" type="ORF">H2C83_01320</name>
</gene>
<dbReference type="InterPro" id="IPR010310">
    <property type="entry name" value="T7SS_ESAT-6-like"/>
</dbReference>
<keyword evidence="2" id="KW-0175">Coiled coil</keyword>
<comment type="caution">
    <text evidence="3">The sequence shown here is derived from an EMBL/GenBank/DDBJ whole genome shotgun (WGS) entry which is preliminary data.</text>
</comment>
<dbReference type="InterPro" id="IPR036689">
    <property type="entry name" value="ESAT-6-like_sf"/>
</dbReference>
<keyword evidence="4" id="KW-1185">Reference proteome</keyword>
<dbReference type="SUPFAM" id="SSF140453">
    <property type="entry name" value="EsxAB dimer-like"/>
    <property type="match status" value="1"/>
</dbReference>
<protein>
    <recommendedName>
        <fullName evidence="1">ESAT-6-like protein</fullName>
    </recommendedName>
</protein>
<dbReference type="Proteomes" id="UP000538292">
    <property type="component" value="Unassembled WGS sequence"/>
</dbReference>
<dbReference type="AlphaFoldDB" id="A0A7W1XPN4"/>
<evidence type="ECO:0000313" key="3">
    <source>
        <dbReference type="EMBL" id="MBA4600988.1"/>
    </source>
</evidence>
<dbReference type="Gene3D" id="1.10.287.850">
    <property type="entry name" value="HP0062-like domain"/>
    <property type="match status" value="1"/>
</dbReference>